<dbReference type="HOGENOM" id="CLU_000445_107_16_5"/>
<keyword evidence="1" id="KW-0145">Chemotaxis</keyword>
<feature type="domain" description="Methyl-accepting transducer" evidence="7">
    <location>
        <begin position="265"/>
        <end position="480"/>
    </location>
</feature>
<dbReference type="PRINTS" id="PR00260">
    <property type="entry name" value="CHEMTRNSDUCR"/>
</dbReference>
<protein>
    <submittedName>
        <fullName evidence="9">Methyl-accepting chemotaxis sensory transducer</fullName>
    </submittedName>
</protein>
<reference evidence="9" key="1">
    <citation type="submission" date="2007-04" db="EMBL/GenBank/DDBJ databases">
        <title>Complete sequence of chromosome of Rhodobacter sphaeroides ATCC 17025.</title>
        <authorList>
            <consortium name="US DOE Joint Genome Institute"/>
            <person name="Copeland A."/>
            <person name="Lucas S."/>
            <person name="Lapidus A."/>
            <person name="Barry K."/>
            <person name="Detter J.C."/>
            <person name="Glavina del Rio T."/>
            <person name="Hammon N."/>
            <person name="Israni S."/>
            <person name="Dalin E."/>
            <person name="Tice H."/>
            <person name="Pitluck S."/>
            <person name="Chertkov O."/>
            <person name="Brettin T."/>
            <person name="Bruce D."/>
            <person name="Han C."/>
            <person name="Schmutz J."/>
            <person name="Larimer F."/>
            <person name="Land M."/>
            <person name="Hauser L."/>
            <person name="Kyrpides N."/>
            <person name="Kim E."/>
            <person name="Richardson P."/>
            <person name="Mackenzie C."/>
            <person name="Choudhary M."/>
            <person name="Donohue T.J."/>
            <person name="Kaplan S."/>
        </authorList>
    </citation>
    <scope>NUCLEOTIDE SEQUENCE [LARGE SCALE GENOMIC DNA]</scope>
    <source>
        <strain evidence="9">ATCC 17025</strain>
    </source>
</reference>
<dbReference type="STRING" id="349102.Rsph17025_1788"/>
<feature type="domain" description="HAMP" evidence="8">
    <location>
        <begin position="208"/>
        <end position="260"/>
    </location>
</feature>
<feature type="coiled-coil region" evidence="4">
    <location>
        <begin position="71"/>
        <end position="134"/>
    </location>
</feature>
<comment type="similarity">
    <text evidence="2">Belongs to the methyl-accepting chemotaxis (MCP) protein family.</text>
</comment>
<accession>A4WTG7</accession>
<dbReference type="PROSITE" id="PS50111">
    <property type="entry name" value="CHEMOTAXIS_TRANSDUC_2"/>
    <property type="match status" value="1"/>
</dbReference>
<proteinExistence type="inferred from homology"/>
<dbReference type="InterPro" id="IPR024478">
    <property type="entry name" value="HlyB_4HB_MCP"/>
</dbReference>
<dbReference type="eggNOG" id="COG0840">
    <property type="taxonomic scope" value="Bacteria"/>
</dbReference>
<dbReference type="GO" id="GO:0007165">
    <property type="term" value="P:signal transduction"/>
    <property type="evidence" value="ECO:0007669"/>
    <property type="project" value="UniProtKB-KW"/>
</dbReference>
<dbReference type="KEGG" id="rsq:Rsph17025_1788"/>
<feature type="region of interest" description="Disordered" evidence="5">
    <location>
        <begin position="519"/>
        <end position="544"/>
    </location>
</feature>
<dbReference type="InterPro" id="IPR003660">
    <property type="entry name" value="HAMP_dom"/>
</dbReference>
<dbReference type="SMART" id="SM00283">
    <property type="entry name" value="MA"/>
    <property type="match status" value="1"/>
</dbReference>
<keyword evidence="6" id="KW-0812">Transmembrane</keyword>
<sequence length="544" mass="57659" precursor="true">MRLSIKLKLVASFVAVLLVSGGGQMIALRDIAQVRASLDDIVHQKAAQVELAHRIIENQLKVQRETRNFLLSRTRDERTSIEARMAQASERIKDALASLSATADDATTARLAELQAAEIQLREIEGKAMDMARMGLGYEAFKLVMSEGRDDWLKMESLLAKLLVRQSNQLAAASAEARRQQDEGRAAILITLAANVGLVALCAGWILVALSRGLRRATDLSERVAAGDLSPTEPLRGNDEISDLVGSLNRMVDKLRGVVADVAISSRHVAEGAEEMSSTAGQLSQAASEQAGLTLQASSSMEEMAATIRQSARHAADTETMARRAAQEARDSGSCVLEAVEAVRVISQRIAVVQEISRQTDLLALNAAVEAARAGEHGRGFAVVAGEVRRFAERSRAAAAEISVLSASTVDAAQAAGARLSHLIPVIEETARLVLGISTSAQEQSAGVAQVNLALQQLDKVTQVNSSASEQLSATAGHLAEQAVQLQAAIAFFDTHRDSSSGVASEAARCGRSLSDAAAPDMEAARGYSSDVSRDPAEPMARCA</sequence>
<dbReference type="InterPro" id="IPR051310">
    <property type="entry name" value="MCP_chemotaxis"/>
</dbReference>
<organism evidence="9">
    <name type="scientific">Cereibacter sphaeroides (strain ATCC 17025 / ATH 2.4.3)</name>
    <name type="common">Rhodobacter sphaeroides</name>
    <dbReference type="NCBI Taxonomy" id="349102"/>
    <lineage>
        <taxon>Bacteria</taxon>
        <taxon>Pseudomonadati</taxon>
        <taxon>Pseudomonadota</taxon>
        <taxon>Alphaproteobacteria</taxon>
        <taxon>Rhodobacterales</taxon>
        <taxon>Paracoccaceae</taxon>
        <taxon>Cereibacter</taxon>
    </lineage>
</organism>
<keyword evidence="4" id="KW-0175">Coiled coil</keyword>
<evidence type="ECO:0000256" key="4">
    <source>
        <dbReference type="SAM" id="Coils"/>
    </source>
</evidence>
<keyword evidence="3" id="KW-0807">Transducer</keyword>
<dbReference type="PROSITE" id="PS50885">
    <property type="entry name" value="HAMP"/>
    <property type="match status" value="1"/>
</dbReference>
<evidence type="ECO:0000256" key="2">
    <source>
        <dbReference type="ARBA" id="ARBA00029447"/>
    </source>
</evidence>
<dbReference type="Pfam" id="PF00015">
    <property type="entry name" value="MCPsignal"/>
    <property type="match status" value="1"/>
</dbReference>
<evidence type="ECO:0000259" key="7">
    <source>
        <dbReference type="PROSITE" id="PS50111"/>
    </source>
</evidence>
<evidence type="ECO:0000313" key="9">
    <source>
        <dbReference type="EMBL" id="ABP70681.1"/>
    </source>
</evidence>
<dbReference type="EMBL" id="CP000661">
    <property type="protein sequence ID" value="ABP70681.1"/>
    <property type="molecule type" value="Genomic_DNA"/>
</dbReference>
<evidence type="ECO:0000259" key="8">
    <source>
        <dbReference type="PROSITE" id="PS50885"/>
    </source>
</evidence>
<feature type="transmembrane region" description="Helical" evidence="6">
    <location>
        <begin position="186"/>
        <end position="210"/>
    </location>
</feature>
<dbReference type="BioCyc" id="RSPH349102:G1G8M-1844-MONOMER"/>
<dbReference type="PANTHER" id="PTHR43531:SF11">
    <property type="entry name" value="METHYL-ACCEPTING CHEMOTAXIS PROTEIN 3"/>
    <property type="match status" value="1"/>
</dbReference>
<dbReference type="Pfam" id="PF12729">
    <property type="entry name" value="4HB_MCP_1"/>
    <property type="match status" value="1"/>
</dbReference>
<dbReference type="Pfam" id="PF00672">
    <property type="entry name" value="HAMP"/>
    <property type="match status" value="1"/>
</dbReference>
<dbReference type="InterPro" id="IPR004089">
    <property type="entry name" value="MCPsignal_dom"/>
</dbReference>
<dbReference type="Gene3D" id="1.10.287.950">
    <property type="entry name" value="Methyl-accepting chemotaxis protein"/>
    <property type="match status" value="1"/>
</dbReference>
<dbReference type="GO" id="GO:0006935">
    <property type="term" value="P:chemotaxis"/>
    <property type="evidence" value="ECO:0007669"/>
    <property type="project" value="UniProtKB-KW"/>
</dbReference>
<dbReference type="AlphaFoldDB" id="A4WTG7"/>
<keyword evidence="6" id="KW-0472">Membrane</keyword>
<evidence type="ECO:0000256" key="6">
    <source>
        <dbReference type="SAM" id="Phobius"/>
    </source>
</evidence>
<dbReference type="SUPFAM" id="SSF58104">
    <property type="entry name" value="Methyl-accepting chemotaxis protein (MCP) signaling domain"/>
    <property type="match status" value="1"/>
</dbReference>
<dbReference type="GO" id="GO:0005886">
    <property type="term" value="C:plasma membrane"/>
    <property type="evidence" value="ECO:0007669"/>
    <property type="project" value="TreeGrafter"/>
</dbReference>
<evidence type="ECO:0000256" key="1">
    <source>
        <dbReference type="ARBA" id="ARBA00022500"/>
    </source>
</evidence>
<dbReference type="PANTHER" id="PTHR43531">
    <property type="entry name" value="PROTEIN ICFG"/>
    <property type="match status" value="1"/>
</dbReference>
<evidence type="ECO:0000256" key="5">
    <source>
        <dbReference type="SAM" id="MobiDB-lite"/>
    </source>
</evidence>
<keyword evidence="6" id="KW-1133">Transmembrane helix</keyword>
<gene>
    <name evidence="9" type="ordered locus">Rsph17025_1788</name>
</gene>
<dbReference type="InterPro" id="IPR004090">
    <property type="entry name" value="Chemotax_Me-accpt_rcpt"/>
</dbReference>
<dbReference type="GO" id="GO:0004888">
    <property type="term" value="F:transmembrane signaling receptor activity"/>
    <property type="evidence" value="ECO:0007669"/>
    <property type="project" value="InterPro"/>
</dbReference>
<evidence type="ECO:0000256" key="3">
    <source>
        <dbReference type="PROSITE-ProRule" id="PRU00284"/>
    </source>
</evidence>
<name>A4WTG7_CERS5</name>
<dbReference type="SMART" id="SM00304">
    <property type="entry name" value="HAMP"/>
    <property type="match status" value="1"/>
</dbReference>
<dbReference type="CDD" id="cd06225">
    <property type="entry name" value="HAMP"/>
    <property type="match status" value="1"/>
</dbReference>